<dbReference type="PANTHER" id="PTHR10566:SF113">
    <property type="entry name" value="PROTEIN ACTIVITY OF BC1 COMPLEX KINASE 7, CHLOROPLASTIC"/>
    <property type="match status" value="1"/>
</dbReference>
<dbReference type="STRING" id="1777143.AWB82_05286"/>
<reference evidence="3" key="1">
    <citation type="submission" date="2016-01" db="EMBL/GenBank/DDBJ databases">
        <authorList>
            <person name="Peeters C."/>
        </authorList>
    </citation>
    <scope>NUCLEOTIDE SEQUENCE [LARGE SCALE GENOMIC DNA]</scope>
    <source>
        <strain evidence="3">LMG 29325</strain>
    </source>
</reference>
<evidence type="ECO:0000259" key="2">
    <source>
        <dbReference type="Pfam" id="PF03109"/>
    </source>
</evidence>
<dbReference type="InterPro" id="IPR050154">
    <property type="entry name" value="UbiB_kinase"/>
</dbReference>
<comment type="similarity">
    <text evidence="1">Belongs to the protein kinase superfamily. ADCK protein kinase family.</text>
</comment>
<protein>
    <submittedName>
        <fullName evidence="3">Ubiquinone biosynthesis protein UbiB</fullName>
    </submittedName>
</protein>
<evidence type="ECO:0000313" key="3">
    <source>
        <dbReference type="EMBL" id="SAK80405.1"/>
    </source>
</evidence>
<keyword evidence="3" id="KW-0830">Ubiquinone</keyword>
<dbReference type="Pfam" id="PF03109">
    <property type="entry name" value="ABC1"/>
    <property type="match status" value="1"/>
</dbReference>
<gene>
    <name evidence="3" type="ORF">AWB82_05286</name>
</gene>
<dbReference type="PANTHER" id="PTHR10566">
    <property type="entry name" value="CHAPERONE-ACTIVITY OF BC1 COMPLEX CABC1 -RELATED"/>
    <property type="match status" value="1"/>
</dbReference>
<dbReference type="EMBL" id="FCOJ02000047">
    <property type="protein sequence ID" value="SAK80405.1"/>
    <property type="molecule type" value="Genomic_DNA"/>
</dbReference>
<evidence type="ECO:0000313" key="4">
    <source>
        <dbReference type="Proteomes" id="UP000054596"/>
    </source>
</evidence>
<dbReference type="Proteomes" id="UP000054596">
    <property type="component" value="Unassembled WGS sequence"/>
</dbReference>
<proteinExistence type="inferred from homology"/>
<dbReference type="AlphaFoldDB" id="A0A158CDJ4"/>
<sequence length="529" mass="58356">MISFLDREMKIEPSVCNVSEIVLHIEQSGCHARAASQPFSGFNSLSTSLNLFLRRLATLWRLGRAFVHESHLTGDGAAMTRVAHFFATHGARAAPLGAGVPALSQLSRVLENASGALARHPALAETAVRVALTEVDGLFTPYDATRFRDACKAAFPPTLSFELTDLSDVPLRSGIAEQTHRARIRDMAVRVTLLRADAHAELDDDLDLALAAARFAERRSAKARDLHPVEWVRRSRESVEAMIDLRQRAADQSYLRFRLRDDERLAVPEVLWDYCNDSVLTTRAIETAAFSDAQALASCGLDQADVLATLIEAFFEMALGVGLYHAGLDAAGARVSIERETRGQIVLEADNPMMFFAAHERDFIVGVSHALMEGDHKAAARAHLEHGRPEANATQHEVRVEATYRREAERFASPNARRNVGVAHLFGAIGKAPAEHMFSASHGRIASRAVLLSRSAERIERAAQQIAPDLDVWKIARKVIVRLAADQLSFRSIAARFAHEATHWPHTLPRLPRLIAQRADAAGTFRRVR</sequence>
<keyword evidence="4" id="KW-1185">Reference proteome</keyword>
<evidence type="ECO:0000256" key="1">
    <source>
        <dbReference type="ARBA" id="ARBA00009670"/>
    </source>
</evidence>
<organism evidence="3 4">
    <name type="scientific">Caballeronia glebae</name>
    <dbReference type="NCBI Taxonomy" id="1777143"/>
    <lineage>
        <taxon>Bacteria</taxon>
        <taxon>Pseudomonadati</taxon>
        <taxon>Pseudomonadota</taxon>
        <taxon>Betaproteobacteria</taxon>
        <taxon>Burkholderiales</taxon>
        <taxon>Burkholderiaceae</taxon>
        <taxon>Caballeronia</taxon>
    </lineage>
</organism>
<accession>A0A158CDJ4</accession>
<comment type="caution">
    <text evidence="3">The sequence shown here is derived from an EMBL/GenBank/DDBJ whole genome shotgun (WGS) entry which is preliminary data.</text>
</comment>
<feature type="domain" description="ABC1 atypical kinase-like" evidence="2">
    <location>
        <begin position="165"/>
        <end position="380"/>
    </location>
</feature>
<dbReference type="InterPro" id="IPR004147">
    <property type="entry name" value="ABC1_dom"/>
</dbReference>
<name>A0A158CDJ4_9BURK</name>